<organism evidence="1 2">
    <name type="scientific">Trametes sanguinea</name>
    <dbReference type="NCBI Taxonomy" id="158606"/>
    <lineage>
        <taxon>Eukaryota</taxon>
        <taxon>Fungi</taxon>
        <taxon>Dikarya</taxon>
        <taxon>Basidiomycota</taxon>
        <taxon>Agaricomycotina</taxon>
        <taxon>Agaricomycetes</taxon>
        <taxon>Polyporales</taxon>
        <taxon>Polyporaceae</taxon>
        <taxon>Trametes</taxon>
    </lineage>
</organism>
<keyword evidence="2" id="KW-1185">Reference proteome</keyword>
<accession>A0ACC1PYX5</accession>
<evidence type="ECO:0000313" key="1">
    <source>
        <dbReference type="EMBL" id="KAJ3003939.1"/>
    </source>
</evidence>
<gene>
    <name evidence="1" type="ORF">NUW54_g5050</name>
</gene>
<name>A0ACC1PYX5_9APHY</name>
<reference evidence="1" key="1">
    <citation type="submission" date="2022-08" db="EMBL/GenBank/DDBJ databases">
        <title>Genome Sequence of Pycnoporus sanguineus.</title>
        <authorList>
            <person name="Buettner E."/>
        </authorList>
    </citation>
    <scope>NUCLEOTIDE SEQUENCE</scope>
    <source>
        <strain evidence="1">CG-C14</strain>
    </source>
</reference>
<evidence type="ECO:0000313" key="2">
    <source>
        <dbReference type="Proteomes" id="UP001144978"/>
    </source>
</evidence>
<dbReference type="EMBL" id="JANSHE010001205">
    <property type="protein sequence ID" value="KAJ3003939.1"/>
    <property type="molecule type" value="Genomic_DNA"/>
</dbReference>
<comment type="caution">
    <text evidence="1">The sequence shown here is derived from an EMBL/GenBank/DDBJ whole genome shotgun (WGS) entry which is preliminary data.</text>
</comment>
<sequence length="432" mass="46163">MVHGDVDVVEAHVDSCLAHVNLTNEQEERRRSRRGSADLDGDLDVDVDGEEGFVAGVMEGVSFRGTGFDIPNRNAQDVDDDIDIDGEDEAVFGAPQFTEDDILGTSGQPDADEAASNAGTDAEVDVDDTTGVGEGGPDREPKQGKTFKDLVAEGKMVLKRVGEAKRSMEAVMGVGDTEQADLAVELARRAGDPAALVRALENKVKLLEATKVSSSTSLLCRICLDPYTEPTVSTGCWHTCCRECWLRCLGSTKLCPICKRITGASDLRRVTHTFVSSEGILADEGEEMEDVEEAACLVRIFTPSDVVLGQYGTALWIDASTDINTPSQAGDRGQRIAGKLLTQTPLPKVRLRPGESPQDDQVSPGPVDPATLAYTGQPSGSVNPAEQGPAVSVFHVQESDEKWNRVAVDEETGRIALGHTDGTVSVYSYVPS</sequence>
<dbReference type="Proteomes" id="UP001144978">
    <property type="component" value="Unassembled WGS sequence"/>
</dbReference>
<proteinExistence type="predicted"/>
<protein>
    <submittedName>
        <fullName evidence="1">Uncharacterized protein</fullName>
    </submittedName>
</protein>